<protein>
    <submittedName>
        <fullName evidence="4">Class I SAM-dependent methyltransferase</fullName>
        <ecNumber evidence="4">2.1.1.-</ecNumber>
    </submittedName>
</protein>
<dbReference type="CDD" id="cd02440">
    <property type="entry name" value="AdoMet_MTases"/>
    <property type="match status" value="1"/>
</dbReference>
<dbReference type="PANTHER" id="PTHR43167">
    <property type="entry name" value="PUTATIVE (AFU_ORTHOLOGUE AFUA_6G01830)-RELATED"/>
    <property type="match status" value="1"/>
</dbReference>
<keyword evidence="3" id="KW-0949">S-adenosyl-L-methionine</keyword>
<accession>A0ABT5E145</accession>
<dbReference type="PROSITE" id="PS51682">
    <property type="entry name" value="SAM_OMT_I"/>
    <property type="match status" value="1"/>
</dbReference>
<dbReference type="GO" id="GO:0008168">
    <property type="term" value="F:methyltransferase activity"/>
    <property type="evidence" value="ECO:0007669"/>
    <property type="project" value="UniProtKB-KW"/>
</dbReference>
<dbReference type="InterPro" id="IPR002935">
    <property type="entry name" value="SAM_O-MeTrfase"/>
</dbReference>
<evidence type="ECO:0000256" key="2">
    <source>
        <dbReference type="ARBA" id="ARBA00022679"/>
    </source>
</evidence>
<proteinExistence type="predicted"/>
<evidence type="ECO:0000256" key="1">
    <source>
        <dbReference type="ARBA" id="ARBA00022603"/>
    </source>
</evidence>
<dbReference type="InterPro" id="IPR029063">
    <property type="entry name" value="SAM-dependent_MTases_sf"/>
</dbReference>
<evidence type="ECO:0000313" key="4">
    <source>
        <dbReference type="EMBL" id="MDC0719143.1"/>
    </source>
</evidence>
<dbReference type="Proteomes" id="UP001221686">
    <property type="component" value="Unassembled WGS sequence"/>
</dbReference>
<keyword evidence="5" id="KW-1185">Reference proteome</keyword>
<evidence type="ECO:0000256" key="3">
    <source>
        <dbReference type="ARBA" id="ARBA00022691"/>
    </source>
</evidence>
<name>A0ABT5E145_9BACT</name>
<reference evidence="4 5" key="1">
    <citation type="submission" date="2022-11" db="EMBL/GenBank/DDBJ databases">
        <title>Minimal conservation of predation-associated metabolite biosynthetic gene clusters underscores biosynthetic potential of Myxococcota including descriptions for ten novel species: Archangium lansinium sp. nov., Myxococcus landrumus sp. nov., Nannocystis bai.</title>
        <authorList>
            <person name="Ahearne A."/>
            <person name="Stevens C."/>
            <person name="Dowd S."/>
        </authorList>
    </citation>
    <scope>NUCLEOTIDE SEQUENCE [LARGE SCALE GENOMIC DNA]</scope>
    <source>
        <strain evidence="4 5">BB15-2</strain>
    </source>
</reference>
<organism evidence="4 5">
    <name type="scientific">Nannocystis bainbridge</name>
    <dbReference type="NCBI Taxonomy" id="2995303"/>
    <lineage>
        <taxon>Bacteria</taxon>
        <taxon>Pseudomonadati</taxon>
        <taxon>Myxococcota</taxon>
        <taxon>Polyangia</taxon>
        <taxon>Nannocystales</taxon>
        <taxon>Nannocystaceae</taxon>
        <taxon>Nannocystis</taxon>
    </lineage>
</organism>
<dbReference type="EC" id="2.1.1.-" evidence="4"/>
<dbReference type="Gene3D" id="3.40.50.150">
    <property type="entry name" value="Vaccinia Virus protein VP39"/>
    <property type="match status" value="1"/>
</dbReference>
<dbReference type="SUPFAM" id="SSF53335">
    <property type="entry name" value="S-adenosyl-L-methionine-dependent methyltransferases"/>
    <property type="match status" value="1"/>
</dbReference>
<evidence type="ECO:0000313" key="5">
    <source>
        <dbReference type="Proteomes" id="UP001221686"/>
    </source>
</evidence>
<dbReference type="Pfam" id="PF13578">
    <property type="entry name" value="Methyltransf_24"/>
    <property type="match status" value="1"/>
</dbReference>
<dbReference type="RefSeq" id="WP_272087654.1">
    <property type="nucleotide sequence ID" value="NZ_JAQNDL010000002.1"/>
</dbReference>
<gene>
    <name evidence="4" type="ORF">POL25_19715</name>
</gene>
<keyword evidence="1 4" id="KW-0489">Methyltransferase</keyword>
<keyword evidence="2 4" id="KW-0808">Transferase</keyword>
<dbReference type="GO" id="GO:0032259">
    <property type="term" value="P:methylation"/>
    <property type="evidence" value="ECO:0007669"/>
    <property type="project" value="UniProtKB-KW"/>
</dbReference>
<sequence length="232" mass="26169">MSHAAFDLLDSRTARVLQRLHAEADRQMPRLLLQYLPVLPRLLLGQRIDFKDEHLGFYADKFIALDRDQAAFCYLQVRALRARQVVEFGTSFGVSTIWLAAAVRDNGGGKVIGTEMVPAKAQRAREHVAEAGLTEYVEIREGDANETLRSIDGEVDFFLNDGFPMLALDILRLVAPHIRPGAVVLTDNVGHFRGNYREYHAYLRDPRNGFQTITMPLRSGTEYSVRTAEAPR</sequence>
<dbReference type="PANTHER" id="PTHR43167:SF1">
    <property type="entry name" value="PUTATIVE (AFU_ORTHOLOGUE AFUA_6G01830)-RELATED"/>
    <property type="match status" value="1"/>
</dbReference>
<dbReference type="EMBL" id="JAQNDL010000002">
    <property type="protein sequence ID" value="MDC0719143.1"/>
    <property type="molecule type" value="Genomic_DNA"/>
</dbReference>
<comment type="caution">
    <text evidence="4">The sequence shown here is derived from an EMBL/GenBank/DDBJ whole genome shotgun (WGS) entry which is preliminary data.</text>
</comment>